<reference evidence="6 7" key="1">
    <citation type="submission" date="2020-08" db="EMBL/GenBank/DDBJ databases">
        <authorList>
            <person name="Koutsovoulos G."/>
            <person name="Danchin GJ E."/>
        </authorList>
    </citation>
    <scope>NUCLEOTIDE SEQUENCE [LARGE SCALE GENOMIC DNA]</scope>
</reference>
<dbReference type="GO" id="GO:0022857">
    <property type="term" value="F:transmembrane transporter activity"/>
    <property type="evidence" value="ECO:0007669"/>
    <property type="project" value="InterPro"/>
</dbReference>
<evidence type="ECO:0000256" key="5">
    <source>
        <dbReference type="SAM" id="Phobius"/>
    </source>
</evidence>
<dbReference type="Gene3D" id="1.20.1250.20">
    <property type="entry name" value="MFS general substrate transporter like domains"/>
    <property type="match status" value="1"/>
</dbReference>
<sequence>MEEKGNQCILDWYCTTIFFRGIAVGVFAVGGMIGGNLVGIVATKLESKRALLYNNALAIIAGTLMAGAKFCGKLLAFYFGPSYCWNKCWFKQWIGTKVFD</sequence>
<dbReference type="Pfam" id="PF00083">
    <property type="entry name" value="Sugar_tr"/>
    <property type="match status" value="1"/>
</dbReference>
<evidence type="ECO:0000256" key="4">
    <source>
        <dbReference type="ARBA" id="ARBA00023136"/>
    </source>
</evidence>
<feature type="transmembrane region" description="Helical" evidence="5">
    <location>
        <begin position="17"/>
        <end position="38"/>
    </location>
</feature>
<comment type="caution">
    <text evidence="6">The sequence shown here is derived from an EMBL/GenBank/DDBJ whole genome shotgun (WGS) entry which is preliminary data.</text>
</comment>
<evidence type="ECO:0000256" key="3">
    <source>
        <dbReference type="ARBA" id="ARBA00022989"/>
    </source>
</evidence>
<accession>A0A6V7XXT5</accession>
<dbReference type="AlphaFoldDB" id="A0A6V7XXT5"/>
<keyword evidence="3 5" id="KW-1133">Transmembrane helix</keyword>
<gene>
    <name evidence="6" type="ORF">MENT_LOCUS57875</name>
</gene>
<comment type="subcellular location">
    <subcellularLocation>
        <location evidence="1">Membrane</location>
    </subcellularLocation>
</comment>
<organism evidence="6 7">
    <name type="scientific">Meloidogyne enterolobii</name>
    <name type="common">Root-knot nematode worm</name>
    <name type="synonym">Meloidogyne mayaguensis</name>
    <dbReference type="NCBI Taxonomy" id="390850"/>
    <lineage>
        <taxon>Eukaryota</taxon>
        <taxon>Metazoa</taxon>
        <taxon>Ecdysozoa</taxon>
        <taxon>Nematoda</taxon>
        <taxon>Chromadorea</taxon>
        <taxon>Rhabditida</taxon>
        <taxon>Tylenchina</taxon>
        <taxon>Tylenchomorpha</taxon>
        <taxon>Tylenchoidea</taxon>
        <taxon>Meloidogynidae</taxon>
        <taxon>Meloidogyninae</taxon>
        <taxon>Meloidogyne</taxon>
    </lineage>
</organism>
<name>A0A6V7XXT5_MELEN</name>
<evidence type="ECO:0000313" key="6">
    <source>
        <dbReference type="EMBL" id="CAD2204150.1"/>
    </source>
</evidence>
<dbReference type="InterPro" id="IPR005828">
    <property type="entry name" value="MFS_sugar_transport-like"/>
</dbReference>
<proteinExistence type="predicted"/>
<protein>
    <submittedName>
        <fullName evidence="6">Uncharacterized protein</fullName>
    </submittedName>
</protein>
<dbReference type="EMBL" id="CAJEWN010002530">
    <property type="protein sequence ID" value="CAD2204150.1"/>
    <property type="molecule type" value="Genomic_DNA"/>
</dbReference>
<keyword evidence="4 5" id="KW-0472">Membrane</keyword>
<evidence type="ECO:0000313" key="7">
    <source>
        <dbReference type="Proteomes" id="UP000580250"/>
    </source>
</evidence>
<evidence type="ECO:0000256" key="2">
    <source>
        <dbReference type="ARBA" id="ARBA00022692"/>
    </source>
</evidence>
<dbReference type="Proteomes" id="UP000580250">
    <property type="component" value="Unassembled WGS sequence"/>
</dbReference>
<dbReference type="InterPro" id="IPR036259">
    <property type="entry name" value="MFS_trans_sf"/>
</dbReference>
<dbReference type="GO" id="GO:0016020">
    <property type="term" value="C:membrane"/>
    <property type="evidence" value="ECO:0007669"/>
    <property type="project" value="UniProtKB-SubCell"/>
</dbReference>
<evidence type="ECO:0000256" key="1">
    <source>
        <dbReference type="ARBA" id="ARBA00004370"/>
    </source>
</evidence>
<keyword evidence="2 5" id="KW-0812">Transmembrane</keyword>